<protein>
    <recommendedName>
        <fullName evidence="4">PH (Pleckstrin Homology) domain-containing protein</fullName>
    </recommendedName>
</protein>
<reference evidence="2 3" key="1">
    <citation type="submission" date="2018-03" db="EMBL/GenBank/DDBJ databases">
        <title>Genomic Encyclopedia of Archaeal and Bacterial Type Strains, Phase II (KMG-II): from individual species to whole genera.</title>
        <authorList>
            <person name="Goeker M."/>
        </authorList>
    </citation>
    <scope>NUCLEOTIDE SEQUENCE [LARGE SCALE GENOMIC DNA]</scope>
    <source>
        <strain evidence="2 3">DSM 28057</strain>
    </source>
</reference>
<organism evidence="2 3">
    <name type="scientific">Cecembia rubra</name>
    <dbReference type="NCBI Taxonomy" id="1485585"/>
    <lineage>
        <taxon>Bacteria</taxon>
        <taxon>Pseudomonadati</taxon>
        <taxon>Bacteroidota</taxon>
        <taxon>Cytophagia</taxon>
        <taxon>Cytophagales</taxon>
        <taxon>Cyclobacteriaceae</taxon>
        <taxon>Cecembia</taxon>
    </lineage>
</organism>
<evidence type="ECO:0000256" key="1">
    <source>
        <dbReference type="SAM" id="Phobius"/>
    </source>
</evidence>
<dbReference type="Proteomes" id="UP000240708">
    <property type="component" value="Unassembled WGS sequence"/>
</dbReference>
<keyword evidence="1" id="KW-1133">Transmembrane helix</keyword>
<feature type="transmembrane region" description="Helical" evidence="1">
    <location>
        <begin position="39"/>
        <end position="57"/>
    </location>
</feature>
<dbReference type="RefSeq" id="WP_106568679.1">
    <property type="nucleotide sequence ID" value="NZ_JAUVYL010000002.1"/>
</dbReference>
<accession>A0A2P8DWA8</accession>
<keyword evidence="3" id="KW-1185">Reference proteome</keyword>
<keyword evidence="1" id="KW-0812">Transmembrane</keyword>
<dbReference type="AlphaFoldDB" id="A0A2P8DWA8"/>
<name>A0A2P8DWA8_9BACT</name>
<gene>
    <name evidence="2" type="ORF">CLV48_11396</name>
</gene>
<comment type="caution">
    <text evidence="2">The sequence shown here is derived from an EMBL/GenBank/DDBJ whole genome shotgun (WGS) entry which is preliminary data.</text>
</comment>
<feature type="transmembrane region" description="Helical" evidence="1">
    <location>
        <begin position="16"/>
        <end position="33"/>
    </location>
</feature>
<evidence type="ECO:0000313" key="2">
    <source>
        <dbReference type="EMBL" id="PSL01502.1"/>
    </source>
</evidence>
<evidence type="ECO:0000313" key="3">
    <source>
        <dbReference type="Proteomes" id="UP000240708"/>
    </source>
</evidence>
<dbReference type="EMBL" id="PYGF01000013">
    <property type="protein sequence ID" value="PSL01502.1"/>
    <property type="molecule type" value="Genomic_DNA"/>
</dbReference>
<keyword evidence="1" id="KW-0472">Membrane</keyword>
<evidence type="ECO:0008006" key="4">
    <source>
        <dbReference type="Google" id="ProtNLM"/>
    </source>
</evidence>
<sequence length="160" mass="18273">MAKYVFKETQRFNQPWIWGILILVSLITLYGMISQPIDGWEAVIPIIILGLVILLFASMQLKTRIDESGLTFSFSPFIGQRKYSTDQIQNLELIEYNSLLKFGGWGIRYNLNMWAYNVGGKHGLIVTLKGKKFLIGTQKPEEMKKAIEQFNELKTGNHAG</sequence>
<proteinExistence type="predicted"/>
<dbReference type="OrthoDB" id="582675at2"/>